<reference evidence="11" key="1">
    <citation type="journal article" date="2013" name="Genome Announc.">
        <title>Draft genome sequence of the ascomycete Phaeoacremonium aleophilum strain UCR-PA7, a causal agent of the esca disease complex in grapevines.</title>
        <authorList>
            <person name="Blanco-Ulate B."/>
            <person name="Rolshausen P."/>
            <person name="Cantu D."/>
        </authorList>
    </citation>
    <scope>NUCLEOTIDE SEQUENCE [LARGE SCALE GENOMIC DNA]</scope>
    <source>
        <strain evidence="11">UCR-PA7</strain>
    </source>
</reference>
<dbReference type="Pfam" id="PF00107">
    <property type="entry name" value="ADH_zinc_N"/>
    <property type="match status" value="1"/>
</dbReference>
<comment type="cofactor">
    <cofactor evidence="1 7">
        <name>Zn(2+)</name>
        <dbReference type="ChEBI" id="CHEBI:29105"/>
    </cofactor>
</comment>
<keyword evidence="4 7" id="KW-0862">Zinc</keyword>
<accession>R8BCP5</accession>
<name>R8BCP5_PHAM7</name>
<keyword evidence="5" id="KW-0560">Oxidoreductase</keyword>
<dbReference type="RefSeq" id="XP_007918147.1">
    <property type="nucleotide sequence ID" value="XM_007919956.1"/>
</dbReference>
<dbReference type="PROSITE" id="PS00059">
    <property type="entry name" value="ADH_ZINC"/>
    <property type="match status" value="1"/>
</dbReference>
<evidence type="ECO:0000256" key="6">
    <source>
        <dbReference type="ARBA" id="ARBA00023027"/>
    </source>
</evidence>
<dbReference type="InterPro" id="IPR036291">
    <property type="entry name" value="NAD(P)-bd_dom_sf"/>
</dbReference>
<keyword evidence="6" id="KW-0520">NAD</keyword>
<dbReference type="Proteomes" id="UP000014074">
    <property type="component" value="Unassembled WGS sequence"/>
</dbReference>
<dbReference type="InterPro" id="IPR002328">
    <property type="entry name" value="ADH_Zn_CS"/>
</dbReference>
<dbReference type="InterPro" id="IPR013154">
    <property type="entry name" value="ADH-like_N"/>
</dbReference>
<evidence type="ECO:0000313" key="11">
    <source>
        <dbReference type="Proteomes" id="UP000014074"/>
    </source>
</evidence>
<feature type="domain" description="Alcohol dehydrogenase-like C-terminal" evidence="8">
    <location>
        <begin position="187"/>
        <end position="292"/>
    </location>
</feature>
<gene>
    <name evidence="10" type="ORF">UCRPA7_7421</name>
</gene>
<feature type="domain" description="Alcohol dehydrogenase-like N-terminal" evidence="9">
    <location>
        <begin position="33"/>
        <end position="145"/>
    </location>
</feature>
<proteinExistence type="inferred from homology"/>
<dbReference type="Pfam" id="PF08240">
    <property type="entry name" value="ADH_N"/>
    <property type="match status" value="1"/>
</dbReference>
<dbReference type="PANTHER" id="PTHR42813:SF3">
    <property type="entry name" value="GLUTATHIONE-INDEPENDENT FORMALDEHYDE DEHYDROGENASE"/>
    <property type="match status" value="1"/>
</dbReference>
<dbReference type="InterPro" id="IPR013149">
    <property type="entry name" value="ADH-like_C"/>
</dbReference>
<dbReference type="PANTHER" id="PTHR42813">
    <property type="entry name" value="ZINC-TYPE ALCOHOL DEHYDROGENASE-LIKE"/>
    <property type="match status" value="1"/>
</dbReference>
<dbReference type="Gene3D" id="3.40.50.720">
    <property type="entry name" value="NAD(P)-binding Rossmann-like Domain"/>
    <property type="match status" value="1"/>
</dbReference>
<keyword evidence="11" id="KW-1185">Reference proteome</keyword>
<evidence type="ECO:0000256" key="7">
    <source>
        <dbReference type="RuleBase" id="RU361277"/>
    </source>
</evidence>
<dbReference type="EMBL" id="KB933291">
    <property type="protein sequence ID" value="EON97066.1"/>
    <property type="molecule type" value="Genomic_DNA"/>
</dbReference>
<dbReference type="GO" id="GO:0016491">
    <property type="term" value="F:oxidoreductase activity"/>
    <property type="evidence" value="ECO:0007669"/>
    <property type="project" value="UniProtKB-KW"/>
</dbReference>
<keyword evidence="3 7" id="KW-0479">Metal-binding</keyword>
<comment type="similarity">
    <text evidence="2 7">Belongs to the zinc-containing alcohol dehydrogenase family.</text>
</comment>
<protein>
    <submittedName>
        <fullName evidence="10">Putative alcohol dehydrogenase protein</fullName>
    </submittedName>
</protein>
<evidence type="ECO:0000256" key="4">
    <source>
        <dbReference type="ARBA" id="ARBA00022833"/>
    </source>
</evidence>
<dbReference type="SUPFAM" id="SSF51735">
    <property type="entry name" value="NAD(P)-binding Rossmann-fold domains"/>
    <property type="match status" value="1"/>
</dbReference>
<evidence type="ECO:0000256" key="3">
    <source>
        <dbReference type="ARBA" id="ARBA00022723"/>
    </source>
</evidence>
<evidence type="ECO:0000256" key="2">
    <source>
        <dbReference type="ARBA" id="ARBA00008072"/>
    </source>
</evidence>
<dbReference type="GO" id="GO:0008270">
    <property type="term" value="F:zinc ion binding"/>
    <property type="evidence" value="ECO:0007669"/>
    <property type="project" value="InterPro"/>
</dbReference>
<organism evidence="10 11">
    <name type="scientific">Phaeoacremonium minimum (strain UCR-PA7)</name>
    <name type="common">Esca disease fungus</name>
    <name type="synonym">Togninia minima</name>
    <dbReference type="NCBI Taxonomy" id="1286976"/>
    <lineage>
        <taxon>Eukaryota</taxon>
        <taxon>Fungi</taxon>
        <taxon>Dikarya</taxon>
        <taxon>Ascomycota</taxon>
        <taxon>Pezizomycotina</taxon>
        <taxon>Sordariomycetes</taxon>
        <taxon>Sordariomycetidae</taxon>
        <taxon>Togniniales</taxon>
        <taxon>Togniniaceae</taxon>
        <taxon>Phaeoacremonium</taxon>
    </lineage>
</organism>
<dbReference type="eggNOG" id="KOG0024">
    <property type="taxonomic scope" value="Eukaryota"/>
</dbReference>
<evidence type="ECO:0000259" key="8">
    <source>
        <dbReference type="Pfam" id="PF00107"/>
    </source>
</evidence>
<evidence type="ECO:0000259" key="9">
    <source>
        <dbReference type="Pfam" id="PF08240"/>
    </source>
</evidence>
<evidence type="ECO:0000256" key="1">
    <source>
        <dbReference type="ARBA" id="ARBA00001947"/>
    </source>
</evidence>
<dbReference type="InterPro" id="IPR011032">
    <property type="entry name" value="GroES-like_sf"/>
</dbReference>
<dbReference type="GeneID" id="19328180"/>
<dbReference type="Gene3D" id="3.90.180.10">
    <property type="entry name" value="Medium-chain alcohol dehydrogenases, catalytic domain"/>
    <property type="match status" value="1"/>
</dbReference>
<evidence type="ECO:0000313" key="10">
    <source>
        <dbReference type="EMBL" id="EON97066.1"/>
    </source>
</evidence>
<dbReference type="OrthoDB" id="3941538at2759"/>
<dbReference type="AlphaFoldDB" id="R8BCP5"/>
<dbReference type="SUPFAM" id="SSF50129">
    <property type="entry name" value="GroES-like"/>
    <property type="match status" value="1"/>
</dbReference>
<dbReference type="KEGG" id="tmn:UCRPA7_7421"/>
<sequence>MADREETMRAVMWDGKPYHVAVRSIPKAKIVEEEDAVVRVTTAGLCGTELHIYHGVFGGTEVPYPLGHEAVGIITEIGPAVEHFKVGDRVVIPGSPDPDVLIVDPELVPMHYSAYGTGNVLGPTLGGCQAEYVRVPIADESLIKIEDADASDEEYLFLSDIFATAWQGLEYARFQSGDTVAVFGAGPVGLLTAYCAILRGAAKVYSIDHIQDRLYKAASIGAIPIDFTKGDPSDQILTLEPNGVQRCVDCVGQECLNGKLKNEQNYVITQAIKCLSFKGGFGAIGGFFGQPSSDGVPNGSTMSPELVVPTALWFSKSITMQGGPVEITSNEKILNGLIKHARVKLDFIITGVYDIEDAPEAYRRFDKKLDIKVLFKFRWDEKSARAIKNGTRSRNGAV</sequence>
<dbReference type="HOGENOM" id="CLU_026673_11_3_1"/>
<evidence type="ECO:0000256" key="5">
    <source>
        <dbReference type="ARBA" id="ARBA00023002"/>
    </source>
</evidence>